<evidence type="ECO:0000256" key="1">
    <source>
        <dbReference type="SAM" id="Phobius"/>
    </source>
</evidence>
<proteinExistence type="predicted"/>
<gene>
    <name evidence="2" type="ORF">GCM10023213_13540</name>
</gene>
<keyword evidence="1" id="KW-1133">Transmembrane helix</keyword>
<dbReference type="InterPro" id="IPR014807">
    <property type="entry name" value="Coa1"/>
</dbReference>
<feature type="transmembrane region" description="Helical" evidence="1">
    <location>
        <begin position="44"/>
        <end position="74"/>
    </location>
</feature>
<dbReference type="Proteomes" id="UP001499852">
    <property type="component" value="Unassembled WGS sequence"/>
</dbReference>
<evidence type="ECO:0008006" key="4">
    <source>
        <dbReference type="Google" id="ProtNLM"/>
    </source>
</evidence>
<keyword evidence="3" id="KW-1185">Reference proteome</keyword>
<comment type="caution">
    <text evidence="2">The sequence shown here is derived from an EMBL/GenBank/DDBJ whole genome shotgun (WGS) entry which is preliminary data.</text>
</comment>
<protein>
    <recommendedName>
        <fullName evidence="4">Cytochrome oxidase complex assembly protein 1</fullName>
    </recommendedName>
</protein>
<keyword evidence="1" id="KW-0472">Membrane</keyword>
<dbReference type="EMBL" id="BAABIA010000002">
    <property type="protein sequence ID" value="GAA5137175.1"/>
    <property type="molecule type" value="Genomic_DNA"/>
</dbReference>
<sequence length="175" mass="18836">MQTQLFAFQILLFVFPWNRMNPEPPPFGDPTNIRRENNAAISKGVAVGCGGCLMVVAALVFFIVAVLGLVMLFLRGSEPCVETMRRAQKSPALQQALGEPMKMGWILTGGVSTMNDSGSADVSIPISGPKGSIRIHTRAQREAGVWNYKEMSAPLPTGEVVDLLKTLPEQAAPAP</sequence>
<keyword evidence="1" id="KW-0812">Transmembrane</keyword>
<reference evidence="3" key="1">
    <citation type="journal article" date="2019" name="Int. J. Syst. Evol. Microbiol.">
        <title>The Global Catalogue of Microorganisms (GCM) 10K type strain sequencing project: providing services to taxonomists for standard genome sequencing and annotation.</title>
        <authorList>
            <consortium name="The Broad Institute Genomics Platform"/>
            <consortium name="The Broad Institute Genome Sequencing Center for Infectious Disease"/>
            <person name="Wu L."/>
            <person name="Ma J."/>
        </authorList>
    </citation>
    <scope>NUCLEOTIDE SEQUENCE [LARGE SCALE GENOMIC DNA]</scope>
    <source>
        <strain evidence="3">JCM 18053</strain>
    </source>
</reference>
<organism evidence="2 3">
    <name type="scientific">Prosthecobacter algae</name>
    <dbReference type="NCBI Taxonomy" id="1144682"/>
    <lineage>
        <taxon>Bacteria</taxon>
        <taxon>Pseudomonadati</taxon>
        <taxon>Verrucomicrobiota</taxon>
        <taxon>Verrucomicrobiia</taxon>
        <taxon>Verrucomicrobiales</taxon>
        <taxon>Verrucomicrobiaceae</taxon>
        <taxon>Prosthecobacter</taxon>
    </lineage>
</organism>
<dbReference type="Pfam" id="PF08695">
    <property type="entry name" value="Coa1"/>
    <property type="match status" value="1"/>
</dbReference>
<evidence type="ECO:0000313" key="2">
    <source>
        <dbReference type="EMBL" id="GAA5137175.1"/>
    </source>
</evidence>
<name>A0ABP9NZX2_9BACT</name>
<evidence type="ECO:0000313" key="3">
    <source>
        <dbReference type="Proteomes" id="UP001499852"/>
    </source>
</evidence>
<accession>A0ABP9NZX2</accession>